<dbReference type="PANTHER" id="PTHR46226">
    <property type="entry name" value="CRAL-TRIO DOMAIN-CONTAINING PROTEIN"/>
    <property type="match status" value="1"/>
</dbReference>
<dbReference type="PANTHER" id="PTHR46226:SF6">
    <property type="entry name" value="SEC14P-LIKE PHOSPHATIDYLINOSITOL TRANSFER FAMILY PROTEIN"/>
    <property type="match status" value="1"/>
</dbReference>
<evidence type="ECO:0000259" key="1">
    <source>
        <dbReference type="PROSITE" id="PS50191"/>
    </source>
</evidence>
<dbReference type="Proteomes" id="UP000298416">
    <property type="component" value="Unassembled WGS sequence"/>
</dbReference>
<dbReference type="AlphaFoldDB" id="A0A8X8ZXR7"/>
<sequence length="290" mass="32731">MLAVLTSSIWHRVRADQTETIVSLSTSQPRCCILLQKPIVPEELYRGIRDSQLVGLLGYSNEGLPVFAVGVGLSTFDRASVHYYIQSHIQINEYRDRVILPAATKKYGKHISICIKILDMTGLKLSALNQIKLLTTIASIDNLNYPEKAQTYYIVNAPYVFSACWKVVKPLVQERTRNKIDVLSSCGEDDLLKIMDYSSLPHFCRKRSSDSVKYSESSSGNCYSLDHPFHLQLYNYVKQQFLLCQPAQPVKQGSVHVTLPEDADKEVIADTLESKLKKFKDLNISQGSTH</sequence>
<evidence type="ECO:0000313" key="2">
    <source>
        <dbReference type="EMBL" id="KAG6420883.1"/>
    </source>
</evidence>
<evidence type="ECO:0000313" key="3">
    <source>
        <dbReference type="Proteomes" id="UP000298416"/>
    </source>
</evidence>
<feature type="domain" description="CRAL-TRIO" evidence="1">
    <location>
        <begin position="41"/>
        <end position="201"/>
    </location>
</feature>
<reference evidence="2" key="2">
    <citation type="submission" date="2020-08" db="EMBL/GenBank/DDBJ databases">
        <title>Plant Genome Project.</title>
        <authorList>
            <person name="Zhang R.-G."/>
        </authorList>
    </citation>
    <scope>NUCLEOTIDE SEQUENCE</scope>
    <source>
        <strain evidence="2">Huo1</strain>
        <tissue evidence="2">Leaf</tissue>
    </source>
</reference>
<name>A0A8X8ZXR7_SALSN</name>
<organism evidence="2">
    <name type="scientific">Salvia splendens</name>
    <name type="common">Scarlet sage</name>
    <dbReference type="NCBI Taxonomy" id="180675"/>
    <lineage>
        <taxon>Eukaryota</taxon>
        <taxon>Viridiplantae</taxon>
        <taxon>Streptophyta</taxon>
        <taxon>Embryophyta</taxon>
        <taxon>Tracheophyta</taxon>
        <taxon>Spermatophyta</taxon>
        <taxon>Magnoliopsida</taxon>
        <taxon>eudicotyledons</taxon>
        <taxon>Gunneridae</taxon>
        <taxon>Pentapetalae</taxon>
        <taxon>asterids</taxon>
        <taxon>lamiids</taxon>
        <taxon>Lamiales</taxon>
        <taxon>Lamiaceae</taxon>
        <taxon>Nepetoideae</taxon>
        <taxon>Mentheae</taxon>
        <taxon>Salviinae</taxon>
        <taxon>Salvia</taxon>
        <taxon>Salvia subgen. Calosphace</taxon>
        <taxon>core Calosphace</taxon>
    </lineage>
</organism>
<dbReference type="InterPro" id="IPR036865">
    <property type="entry name" value="CRAL-TRIO_dom_sf"/>
</dbReference>
<comment type="caution">
    <text evidence="2">The sequence shown here is derived from an EMBL/GenBank/DDBJ whole genome shotgun (WGS) entry which is preliminary data.</text>
</comment>
<dbReference type="EMBL" id="PNBA02000006">
    <property type="protein sequence ID" value="KAG6420883.1"/>
    <property type="molecule type" value="Genomic_DNA"/>
</dbReference>
<dbReference type="PROSITE" id="PS50191">
    <property type="entry name" value="CRAL_TRIO"/>
    <property type="match status" value="1"/>
</dbReference>
<accession>A0A8X8ZXR7</accession>
<gene>
    <name evidence="2" type="ORF">SASPL_117427</name>
</gene>
<dbReference type="InterPro" id="IPR001251">
    <property type="entry name" value="CRAL-TRIO_dom"/>
</dbReference>
<keyword evidence="3" id="KW-1185">Reference proteome</keyword>
<dbReference type="Pfam" id="PF00650">
    <property type="entry name" value="CRAL_TRIO"/>
    <property type="match status" value="1"/>
</dbReference>
<proteinExistence type="predicted"/>
<protein>
    <recommendedName>
        <fullName evidence="1">CRAL-TRIO domain-containing protein</fullName>
    </recommendedName>
</protein>
<dbReference type="Gene3D" id="3.40.525.10">
    <property type="entry name" value="CRAL-TRIO lipid binding domain"/>
    <property type="match status" value="1"/>
</dbReference>
<reference evidence="2" key="1">
    <citation type="submission" date="2018-01" db="EMBL/GenBank/DDBJ databases">
        <authorList>
            <person name="Mao J.F."/>
        </authorList>
    </citation>
    <scope>NUCLEOTIDE SEQUENCE</scope>
    <source>
        <strain evidence="2">Huo1</strain>
        <tissue evidence="2">Leaf</tissue>
    </source>
</reference>
<dbReference type="SUPFAM" id="SSF52087">
    <property type="entry name" value="CRAL/TRIO domain"/>
    <property type="match status" value="1"/>
</dbReference>
<dbReference type="CDD" id="cd00170">
    <property type="entry name" value="SEC14"/>
    <property type="match status" value="1"/>
</dbReference>
<dbReference type="SMART" id="SM00516">
    <property type="entry name" value="SEC14"/>
    <property type="match status" value="1"/>
</dbReference>